<evidence type="ECO:0000313" key="2">
    <source>
        <dbReference type="EMBL" id="ATA80369.1"/>
    </source>
</evidence>
<dbReference type="Proteomes" id="UP000217334">
    <property type="component" value="Chromosome"/>
</dbReference>
<organism evidence="2 3">
    <name type="scientific">Capnocytophaga sputigena</name>
    <dbReference type="NCBI Taxonomy" id="1019"/>
    <lineage>
        <taxon>Bacteria</taxon>
        <taxon>Pseudomonadati</taxon>
        <taxon>Bacteroidota</taxon>
        <taxon>Flavobacteriia</taxon>
        <taxon>Flavobacteriales</taxon>
        <taxon>Flavobacteriaceae</taxon>
        <taxon>Capnocytophaga</taxon>
    </lineage>
</organism>
<proteinExistence type="predicted"/>
<dbReference type="InterPro" id="IPR049945">
    <property type="entry name" value="AAA_22"/>
</dbReference>
<dbReference type="EMBL" id="CP022383">
    <property type="protein sequence ID" value="ATA80369.1"/>
    <property type="molecule type" value="Genomic_DNA"/>
</dbReference>
<dbReference type="SUPFAM" id="SSF52540">
    <property type="entry name" value="P-loop containing nucleoside triphosphate hydrolases"/>
    <property type="match status" value="1"/>
</dbReference>
<accession>A0A250F5D6</accession>
<dbReference type="SUPFAM" id="SSF47413">
    <property type="entry name" value="lambda repressor-like DNA-binding domains"/>
    <property type="match status" value="1"/>
</dbReference>
<dbReference type="PANTHER" id="PTHR35894">
    <property type="entry name" value="GENERAL SECRETION PATHWAY PROTEIN A-RELATED"/>
    <property type="match status" value="1"/>
</dbReference>
<feature type="domain" description="ORC1/DEAH AAA+ ATPase" evidence="1">
    <location>
        <begin position="99"/>
        <end position="212"/>
    </location>
</feature>
<name>A0A250F5D6_CAPSP</name>
<dbReference type="PANTHER" id="PTHR35894:SF1">
    <property type="entry name" value="PHOSPHORIBULOKINASE _ URIDINE KINASE FAMILY"/>
    <property type="match status" value="1"/>
</dbReference>
<reference evidence="3" key="1">
    <citation type="submission" date="2017-06" db="EMBL/GenBank/DDBJ databases">
        <title>Capnocytophaga spp. assemblies.</title>
        <authorList>
            <person name="Gulvik C.A."/>
        </authorList>
    </citation>
    <scope>NUCLEOTIDE SEQUENCE [LARGE SCALE GENOMIC DNA]</scope>
    <source>
        <strain evidence="3">H4486</strain>
    </source>
</reference>
<gene>
    <name evidence="2" type="ORF">CGC59_12085</name>
</gene>
<evidence type="ECO:0000259" key="1">
    <source>
        <dbReference type="Pfam" id="PF13401"/>
    </source>
</evidence>
<dbReference type="AlphaFoldDB" id="A0A250F5D6"/>
<dbReference type="GO" id="GO:0016887">
    <property type="term" value="F:ATP hydrolysis activity"/>
    <property type="evidence" value="ECO:0007669"/>
    <property type="project" value="InterPro"/>
</dbReference>
<dbReference type="GO" id="GO:0003677">
    <property type="term" value="F:DNA binding"/>
    <property type="evidence" value="ECO:0007669"/>
    <property type="project" value="InterPro"/>
</dbReference>
<evidence type="ECO:0000313" key="3">
    <source>
        <dbReference type="Proteomes" id="UP000217334"/>
    </source>
</evidence>
<dbReference type="InterPro" id="IPR052026">
    <property type="entry name" value="ExeA_AAA_ATPase_DNA-bind"/>
</dbReference>
<dbReference type="InterPro" id="IPR010982">
    <property type="entry name" value="Lambda_DNA-bd_dom_sf"/>
</dbReference>
<dbReference type="InterPro" id="IPR027417">
    <property type="entry name" value="P-loop_NTPase"/>
</dbReference>
<dbReference type="RefSeq" id="WP_095902118.1">
    <property type="nucleotide sequence ID" value="NZ_CP022383.1"/>
</dbReference>
<dbReference type="Pfam" id="PF13401">
    <property type="entry name" value="AAA_22"/>
    <property type="match status" value="1"/>
</dbReference>
<protein>
    <recommendedName>
        <fullName evidence="1">ORC1/DEAH AAA+ ATPase domain-containing protein</fullName>
    </recommendedName>
</protein>
<dbReference type="Gene3D" id="3.40.50.300">
    <property type="entry name" value="P-loop containing nucleotide triphosphate hydrolases"/>
    <property type="match status" value="1"/>
</dbReference>
<sequence>MTDLQKEQILQAIKDEVSRLGSQNKVATKCEVSSATISQMLNHNWELIKAELWQKVAQALDINTTEQWQITETTNYRMVFSVLSDAKNASLFIPISHKAGSGKTTALTTFANLYAGSNVFYIQAREWARREFLVELCKVLGIKQDSGYTTVDVLGQKVIQFFAQRTGKHPLLIVDEADKLKPSALRWFITLYNEMEDKMGVVISGTDNLEKTIKAGVKYNKLGFDELDDRFGRKFIHLIGATFKDFKSICESNGLKDRNLPPTSTDKSKTLFERLFKECEPTVATIGGDSIKVVESFRRIKRVIKRELLAS</sequence>